<protein>
    <submittedName>
        <fullName evidence="6">Transcriptional regulator, TetR family</fullName>
    </submittedName>
</protein>
<dbReference type="Gene3D" id="1.10.357.10">
    <property type="entry name" value="Tetracycline Repressor, domain 2"/>
    <property type="match status" value="1"/>
</dbReference>
<feature type="DNA-binding region" description="H-T-H motif" evidence="4">
    <location>
        <begin position="26"/>
        <end position="45"/>
    </location>
</feature>
<keyword evidence="1" id="KW-0805">Transcription regulation</keyword>
<accession>A0A1M6V3P1</accession>
<name>A0A1M6V3P1_PSETH</name>
<evidence type="ECO:0000256" key="3">
    <source>
        <dbReference type="ARBA" id="ARBA00023163"/>
    </source>
</evidence>
<keyword evidence="7" id="KW-1185">Reference proteome</keyword>
<evidence type="ECO:0000256" key="2">
    <source>
        <dbReference type="ARBA" id="ARBA00023125"/>
    </source>
</evidence>
<dbReference type="AlphaFoldDB" id="A0A1M6V3P1"/>
<evidence type="ECO:0000313" key="6">
    <source>
        <dbReference type="EMBL" id="SHK76058.1"/>
    </source>
</evidence>
<dbReference type="InterPro" id="IPR009057">
    <property type="entry name" value="Homeodomain-like_sf"/>
</dbReference>
<dbReference type="GO" id="GO:0003677">
    <property type="term" value="F:DNA binding"/>
    <property type="evidence" value="ECO:0007669"/>
    <property type="project" value="UniProtKB-UniRule"/>
</dbReference>
<dbReference type="SUPFAM" id="SSF46689">
    <property type="entry name" value="Homeodomain-like"/>
    <property type="match status" value="1"/>
</dbReference>
<dbReference type="PANTHER" id="PTHR47506">
    <property type="entry name" value="TRANSCRIPTIONAL REGULATORY PROTEIN"/>
    <property type="match status" value="1"/>
</dbReference>
<dbReference type="OrthoDB" id="4214267at2"/>
<evidence type="ECO:0000313" key="7">
    <source>
        <dbReference type="Proteomes" id="UP000184363"/>
    </source>
</evidence>
<dbReference type="PANTHER" id="PTHR47506:SF1">
    <property type="entry name" value="HTH-TYPE TRANSCRIPTIONAL REGULATOR YJDC"/>
    <property type="match status" value="1"/>
</dbReference>
<gene>
    <name evidence="6" type="ORF">SAMN05443637_111177</name>
</gene>
<dbReference type="Proteomes" id="UP000184363">
    <property type="component" value="Unassembled WGS sequence"/>
</dbReference>
<proteinExistence type="predicted"/>
<dbReference type="EMBL" id="FRAP01000011">
    <property type="protein sequence ID" value="SHK76058.1"/>
    <property type="molecule type" value="Genomic_DNA"/>
</dbReference>
<keyword evidence="3" id="KW-0804">Transcription</keyword>
<dbReference type="Pfam" id="PF00440">
    <property type="entry name" value="TetR_N"/>
    <property type="match status" value="1"/>
</dbReference>
<dbReference type="InterPro" id="IPR036271">
    <property type="entry name" value="Tet_transcr_reg_TetR-rel_C_sf"/>
</dbReference>
<dbReference type="SUPFAM" id="SSF48498">
    <property type="entry name" value="Tetracyclin repressor-like, C-terminal domain"/>
    <property type="match status" value="1"/>
</dbReference>
<organism evidence="6 7">
    <name type="scientific">Pseudonocardia thermophila</name>
    <dbReference type="NCBI Taxonomy" id="1848"/>
    <lineage>
        <taxon>Bacteria</taxon>
        <taxon>Bacillati</taxon>
        <taxon>Actinomycetota</taxon>
        <taxon>Actinomycetes</taxon>
        <taxon>Pseudonocardiales</taxon>
        <taxon>Pseudonocardiaceae</taxon>
        <taxon>Pseudonocardia</taxon>
    </lineage>
</organism>
<dbReference type="RefSeq" id="WP_073457873.1">
    <property type="nucleotide sequence ID" value="NZ_CALGVN010000059.1"/>
</dbReference>
<dbReference type="InterPro" id="IPR001647">
    <property type="entry name" value="HTH_TetR"/>
</dbReference>
<sequence>MRSPSNDDVLAAAGALFYARGVGAVGMDDVRDASGASLKRLYQLFPSKEALVVAWLRRRDEQWRARLAAHVEQAADPRERVLAVFDWLGAWFAEQDFRGCAFVNSFGELGATSAAVAAEARRHKELFAGYVEELVRAAGGSTETARQIFLLAEGAIVSAAVLGAADFALSARTAAARLLPTR</sequence>
<dbReference type="PROSITE" id="PS50977">
    <property type="entry name" value="HTH_TETR_2"/>
    <property type="match status" value="1"/>
</dbReference>
<evidence type="ECO:0000259" key="5">
    <source>
        <dbReference type="PROSITE" id="PS50977"/>
    </source>
</evidence>
<reference evidence="6 7" key="1">
    <citation type="submission" date="2016-11" db="EMBL/GenBank/DDBJ databases">
        <authorList>
            <person name="Jaros S."/>
            <person name="Januszkiewicz K."/>
            <person name="Wedrychowicz H."/>
        </authorList>
    </citation>
    <scope>NUCLEOTIDE SEQUENCE [LARGE SCALE GENOMIC DNA]</scope>
    <source>
        <strain evidence="6 7">DSM 43832</strain>
    </source>
</reference>
<feature type="domain" description="HTH tetR-type" evidence="5">
    <location>
        <begin position="3"/>
        <end position="63"/>
    </location>
</feature>
<keyword evidence="2 4" id="KW-0238">DNA-binding</keyword>
<evidence type="ECO:0000256" key="4">
    <source>
        <dbReference type="PROSITE-ProRule" id="PRU00335"/>
    </source>
</evidence>
<evidence type="ECO:0000256" key="1">
    <source>
        <dbReference type="ARBA" id="ARBA00023015"/>
    </source>
</evidence>